<evidence type="ECO:0000313" key="1">
    <source>
        <dbReference type="EMBL" id="AJD52759.1"/>
    </source>
</evidence>
<gene>
    <name evidence="1" type="ORF">TH3_13215</name>
</gene>
<dbReference type="RefSeq" id="WP_007092373.1">
    <property type="nucleotide sequence ID" value="NZ_CP004388.1"/>
</dbReference>
<proteinExistence type="predicted"/>
<dbReference type="Proteomes" id="UP000007127">
    <property type="component" value="Chromosome"/>
</dbReference>
<organism evidence="1 2">
    <name type="scientific">Thalassospira xiamenensis M-5 = DSM 17429</name>
    <dbReference type="NCBI Taxonomy" id="1123366"/>
    <lineage>
        <taxon>Bacteria</taxon>
        <taxon>Pseudomonadati</taxon>
        <taxon>Pseudomonadota</taxon>
        <taxon>Alphaproteobacteria</taxon>
        <taxon>Rhodospirillales</taxon>
        <taxon>Thalassospiraceae</taxon>
        <taxon>Thalassospira</taxon>
    </lineage>
</organism>
<accession>A0AB72UF17</accession>
<name>A0AB72UF17_9PROT</name>
<sequence>MAYIDDVKYATENLISLLGKEKTQIADLSAQLSSAEAKFEHFHWDFKTSDLNDDFTDAHVQRAFINMAEAKKDRDAIDDQVRALKAIIRNRQMALQSLSGALLQIAKQGISIAHGGLGACPDGRMIGQSKLKEVIWQARNQSLHY</sequence>
<dbReference type="AlphaFoldDB" id="A0AB72UF17"/>
<dbReference type="KEGG" id="txi:TH3_13215"/>
<dbReference type="GeneID" id="31928318"/>
<protein>
    <submittedName>
        <fullName evidence="1">Uncharacterized protein</fullName>
    </submittedName>
</protein>
<dbReference type="EMBL" id="CP004388">
    <property type="protein sequence ID" value="AJD52759.1"/>
    <property type="molecule type" value="Genomic_DNA"/>
</dbReference>
<reference evidence="1 2" key="1">
    <citation type="journal article" date="2012" name="J. Bacteriol.">
        <title>Genome sequence of Thalassospira xiamenensis type strain M-5.</title>
        <authorList>
            <person name="Lai Q."/>
            <person name="Shao Z."/>
        </authorList>
    </citation>
    <scope>NUCLEOTIDE SEQUENCE [LARGE SCALE GENOMIC DNA]</scope>
    <source>
        <strain evidence="1 2">M-5</strain>
    </source>
</reference>
<evidence type="ECO:0000313" key="2">
    <source>
        <dbReference type="Proteomes" id="UP000007127"/>
    </source>
</evidence>